<keyword evidence="8" id="KW-1133">Transmembrane helix</keyword>
<dbReference type="PANTHER" id="PTHR33446:SF2">
    <property type="entry name" value="PROTEIN TONB"/>
    <property type="match status" value="1"/>
</dbReference>
<proteinExistence type="inferred from homology"/>
<dbReference type="GO" id="GO:0098797">
    <property type="term" value="C:plasma membrane protein complex"/>
    <property type="evidence" value="ECO:0007669"/>
    <property type="project" value="TreeGrafter"/>
</dbReference>
<dbReference type="GO" id="GO:0031992">
    <property type="term" value="F:energy transducer activity"/>
    <property type="evidence" value="ECO:0007669"/>
    <property type="project" value="TreeGrafter"/>
</dbReference>
<reference evidence="12 13" key="1">
    <citation type="submission" date="2012-12" db="EMBL/GenBank/DDBJ databases">
        <title>Genome assembly of Fulvivirga imtechensis AK7.</title>
        <authorList>
            <person name="Nupur N."/>
            <person name="Khatri I."/>
            <person name="Kumar R."/>
            <person name="Subramanian S."/>
            <person name="Pinnaka A."/>
        </authorList>
    </citation>
    <scope>NUCLEOTIDE SEQUENCE [LARGE SCALE GENOMIC DNA]</scope>
    <source>
        <strain evidence="12 13">AK7</strain>
    </source>
</reference>
<keyword evidence="10" id="KW-0732">Signal</keyword>
<sequence>MKTLKTIAVLLLCFLTATAFSQVEIAYNSESNAPVEEVSKPVNMAISAPSFVGGPEALADYMHTNVKYPEFSKKHGIEGTVVLEYYITREGTIENVKVIKSVSPELDKEAMIVAKNMPRWNPAIQNNRTIGVKYQLPVKFELHF</sequence>
<comment type="subcellular location">
    <subcellularLocation>
        <location evidence="1">Cell inner membrane</location>
        <topology evidence="1">Single-pass membrane protein</topology>
        <orientation evidence="1">Periplasmic side</orientation>
    </subcellularLocation>
</comment>
<keyword evidence="4" id="KW-1003">Cell membrane</keyword>
<evidence type="ECO:0000259" key="11">
    <source>
        <dbReference type="PROSITE" id="PS52015"/>
    </source>
</evidence>
<dbReference type="eggNOG" id="COG0810">
    <property type="taxonomic scope" value="Bacteria"/>
</dbReference>
<dbReference type="Pfam" id="PF03544">
    <property type="entry name" value="TonB_C"/>
    <property type="match status" value="1"/>
</dbReference>
<dbReference type="InterPro" id="IPR037682">
    <property type="entry name" value="TonB_C"/>
</dbReference>
<gene>
    <name evidence="12" type="ORF">C900_00398</name>
</gene>
<evidence type="ECO:0000256" key="7">
    <source>
        <dbReference type="ARBA" id="ARBA00022927"/>
    </source>
</evidence>
<evidence type="ECO:0000256" key="5">
    <source>
        <dbReference type="ARBA" id="ARBA00022519"/>
    </source>
</evidence>
<organism evidence="12 13">
    <name type="scientific">Fulvivirga imtechensis AK7</name>
    <dbReference type="NCBI Taxonomy" id="1237149"/>
    <lineage>
        <taxon>Bacteria</taxon>
        <taxon>Pseudomonadati</taxon>
        <taxon>Bacteroidota</taxon>
        <taxon>Cytophagia</taxon>
        <taxon>Cytophagales</taxon>
        <taxon>Fulvivirgaceae</taxon>
        <taxon>Fulvivirga</taxon>
    </lineage>
</organism>
<accession>L8JHY3</accession>
<feature type="domain" description="TonB C-terminal" evidence="11">
    <location>
        <begin position="53"/>
        <end position="144"/>
    </location>
</feature>
<comment type="similarity">
    <text evidence="2">Belongs to the TonB family.</text>
</comment>
<dbReference type="NCBIfam" id="TIGR01352">
    <property type="entry name" value="tonB_Cterm"/>
    <property type="match status" value="1"/>
</dbReference>
<keyword evidence="5" id="KW-0997">Cell inner membrane</keyword>
<evidence type="ECO:0000256" key="10">
    <source>
        <dbReference type="SAM" id="SignalP"/>
    </source>
</evidence>
<name>L8JHY3_9BACT</name>
<evidence type="ECO:0000256" key="6">
    <source>
        <dbReference type="ARBA" id="ARBA00022692"/>
    </source>
</evidence>
<keyword evidence="13" id="KW-1185">Reference proteome</keyword>
<evidence type="ECO:0000313" key="12">
    <source>
        <dbReference type="EMBL" id="ELR68430.1"/>
    </source>
</evidence>
<keyword evidence="6" id="KW-0812">Transmembrane</keyword>
<dbReference type="InterPro" id="IPR051045">
    <property type="entry name" value="TonB-dependent_transducer"/>
</dbReference>
<evidence type="ECO:0000313" key="13">
    <source>
        <dbReference type="Proteomes" id="UP000011135"/>
    </source>
</evidence>
<dbReference type="Proteomes" id="UP000011135">
    <property type="component" value="Unassembled WGS sequence"/>
</dbReference>
<dbReference type="PANTHER" id="PTHR33446">
    <property type="entry name" value="PROTEIN TONB-RELATED"/>
    <property type="match status" value="1"/>
</dbReference>
<comment type="caution">
    <text evidence="12">The sequence shown here is derived from an EMBL/GenBank/DDBJ whole genome shotgun (WGS) entry which is preliminary data.</text>
</comment>
<protein>
    <submittedName>
        <fullName evidence="12">Regulatory sensor-transducer</fullName>
    </submittedName>
</protein>
<dbReference type="Gene3D" id="3.30.1150.10">
    <property type="match status" value="1"/>
</dbReference>
<feature type="signal peptide" evidence="10">
    <location>
        <begin position="1"/>
        <end position="21"/>
    </location>
</feature>
<dbReference type="STRING" id="1237149.C900_00398"/>
<dbReference type="RefSeq" id="WP_009583315.1">
    <property type="nucleotide sequence ID" value="NZ_AMZN01000115.1"/>
</dbReference>
<evidence type="ECO:0000256" key="4">
    <source>
        <dbReference type="ARBA" id="ARBA00022475"/>
    </source>
</evidence>
<evidence type="ECO:0000256" key="2">
    <source>
        <dbReference type="ARBA" id="ARBA00006555"/>
    </source>
</evidence>
<dbReference type="GO" id="GO:0055085">
    <property type="term" value="P:transmembrane transport"/>
    <property type="evidence" value="ECO:0007669"/>
    <property type="project" value="InterPro"/>
</dbReference>
<evidence type="ECO:0000256" key="3">
    <source>
        <dbReference type="ARBA" id="ARBA00022448"/>
    </source>
</evidence>
<evidence type="ECO:0000256" key="8">
    <source>
        <dbReference type="ARBA" id="ARBA00022989"/>
    </source>
</evidence>
<dbReference type="GO" id="GO:0015031">
    <property type="term" value="P:protein transport"/>
    <property type="evidence" value="ECO:0007669"/>
    <property type="project" value="UniProtKB-KW"/>
</dbReference>
<evidence type="ECO:0000256" key="1">
    <source>
        <dbReference type="ARBA" id="ARBA00004383"/>
    </source>
</evidence>
<evidence type="ECO:0000256" key="9">
    <source>
        <dbReference type="ARBA" id="ARBA00023136"/>
    </source>
</evidence>
<dbReference type="InterPro" id="IPR006260">
    <property type="entry name" value="TonB/TolA_C"/>
</dbReference>
<keyword evidence="7" id="KW-0653">Protein transport</keyword>
<dbReference type="AlphaFoldDB" id="L8JHY3"/>
<keyword evidence="3" id="KW-0813">Transport</keyword>
<keyword evidence="9" id="KW-0472">Membrane</keyword>
<dbReference type="PROSITE" id="PS52015">
    <property type="entry name" value="TONB_CTD"/>
    <property type="match status" value="1"/>
</dbReference>
<feature type="chain" id="PRO_5003993745" evidence="10">
    <location>
        <begin position="22"/>
        <end position="144"/>
    </location>
</feature>
<dbReference type="EMBL" id="AMZN01000115">
    <property type="protein sequence ID" value="ELR68430.1"/>
    <property type="molecule type" value="Genomic_DNA"/>
</dbReference>
<dbReference type="SUPFAM" id="SSF74653">
    <property type="entry name" value="TolA/TonB C-terminal domain"/>
    <property type="match status" value="1"/>
</dbReference>
<dbReference type="OrthoDB" id="9812355at2"/>